<evidence type="ECO:0000256" key="1">
    <source>
        <dbReference type="SAM" id="Phobius"/>
    </source>
</evidence>
<dbReference type="Gramene" id="TuG1812G0400002325.01.T01">
    <property type="protein sequence ID" value="TuG1812G0400002325.01.T01.cds356163"/>
    <property type="gene ID" value="TuG1812G0400002325.01"/>
</dbReference>
<feature type="transmembrane region" description="Helical" evidence="1">
    <location>
        <begin position="44"/>
        <end position="65"/>
    </location>
</feature>
<name>A0A8R7Q7B2_TRIUA</name>
<organism evidence="2 3">
    <name type="scientific">Triticum urartu</name>
    <name type="common">Red wild einkorn</name>
    <name type="synonym">Crithodium urartu</name>
    <dbReference type="NCBI Taxonomy" id="4572"/>
    <lineage>
        <taxon>Eukaryota</taxon>
        <taxon>Viridiplantae</taxon>
        <taxon>Streptophyta</taxon>
        <taxon>Embryophyta</taxon>
        <taxon>Tracheophyta</taxon>
        <taxon>Spermatophyta</taxon>
        <taxon>Magnoliopsida</taxon>
        <taxon>Liliopsida</taxon>
        <taxon>Poales</taxon>
        <taxon>Poaceae</taxon>
        <taxon>BOP clade</taxon>
        <taxon>Pooideae</taxon>
        <taxon>Triticodae</taxon>
        <taxon>Triticeae</taxon>
        <taxon>Triticinae</taxon>
        <taxon>Triticum</taxon>
    </lineage>
</organism>
<reference evidence="2" key="3">
    <citation type="submission" date="2022-06" db="UniProtKB">
        <authorList>
            <consortium name="EnsemblPlants"/>
        </authorList>
    </citation>
    <scope>IDENTIFICATION</scope>
</reference>
<reference evidence="2" key="2">
    <citation type="submission" date="2018-03" db="EMBL/GenBank/DDBJ databases">
        <title>The Triticum urartu genome reveals the dynamic nature of wheat genome evolution.</title>
        <authorList>
            <person name="Ling H."/>
            <person name="Ma B."/>
            <person name="Shi X."/>
            <person name="Liu H."/>
            <person name="Dong L."/>
            <person name="Sun H."/>
            <person name="Cao Y."/>
            <person name="Gao Q."/>
            <person name="Zheng S."/>
            <person name="Li Y."/>
            <person name="Yu Y."/>
            <person name="Du H."/>
            <person name="Qi M."/>
            <person name="Li Y."/>
            <person name="Yu H."/>
            <person name="Cui Y."/>
            <person name="Wang N."/>
            <person name="Chen C."/>
            <person name="Wu H."/>
            <person name="Zhao Y."/>
            <person name="Zhang J."/>
            <person name="Li Y."/>
            <person name="Zhou W."/>
            <person name="Zhang B."/>
            <person name="Hu W."/>
            <person name="Eijk M."/>
            <person name="Tang J."/>
            <person name="Witsenboer H."/>
            <person name="Zhao S."/>
            <person name="Li Z."/>
            <person name="Zhang A."/>
            <person name="Wang D."/>
            <person name="Liang C."/>
        </authorList>
    </citation>
    <scope>NUCLEOTIDE SEQUENCE [LARGE SCALE GENOMIC DNA]</scope>
    <source>
        <strain evidence="2">cv. G1812</strain>
    </source>
</reference>
<dbReference type="Proteomes" id="UP000015106">
    <property type="component" value="Chromosome 4"/>
</dbReference>
<evidence type="ECO:0000313" key="3">
    <source>
        <dbReference type="Proteomes" id="UP000015106"/>
    </source>
</evidence>
<keyword evidence="1" id="KW-0812">Transmembrane</keyword>
<protein>
    <submittedName>
        <fullName evidence="2">Uncharacterized protein</fullName>
    </submittedName>
</protein>
<keyword evidence="3" id="KW-1185">Reference proteome</keyword>
<sequence length="88" mass="9596">MLCKLTMERSLTTLASTLFLHPMASSFGSRVLTPRHKTVAPNVCSAPLMVVYALSCFMLMLHLAFGPMHSPQQPFSLISSLAVFDGPI</sequence>
<accession>A0A8R7Q7B2</accession>
<evidence type="ECO:0000313" key="2">
    <source>
        <dbReference type="EnsemblPlants" id="TuG1812G0400002325.01.T01.cds356163"/>
    </source>
</evidence>
<proteinExistence type="predicted"/>
<dbReference type="AlphaFoldDB" id="A0A8R7Q7B2"/>
<keyword evidence="1" id="KW-0472">Membrane</keyword>
<keyword evidence="1" id="KW-1133">Transmembrane helix</keyword>
<dbReference type="EnsemblPlants" id="TuG1812G0400002325.01.T01">
    <property type="protein sequence ID" value="TuG1812G0400002325.01.T01.cds356163"/>
    <property type="gene ID" value="TuG1812G0400002325.01"/>
</dbReference>
<reference evidence="3" key="1">
    <citation type="journal article" date="2013" name="Nature">
        <title>Draft genome of the wheat A-genome progenitor Triticum urartu.</title>
        <authorList>
            <person name="Ling H.Q."/>
            <person name="Zhao S."/>
            <person name="Liu D."/>
            <person name="Wang J."/>
            <person name="Sun H."/>
            <person name="Zhang C."/>
            <person name="Fan H."/>
            <person name="Li D."/>
            <person name="Dong L."/>
            <person name="Tao Y."/>
            <person name="Gao C."/>
            <person name="Wu H."/>
            <person name="Li Y."/>
            <person name="Cui Y."/>
            <person name="Guo X."/>
            <person name="Zheng S."/>
            <person name="Wang B."/>
            <person name="Yu K."/>
            <person name="Liang Q."/>
            <person name="Yang W."/>
            <person name="Lou X."/>
            <person name="Chen J."/>
            <person name="Feng M."/>
            <person name="Jian J."/>
            <person name="Zhang X."/>
            <person name="Luo G."/>
            <person name="Jiang Y."/>
            <person name="Liu J."/>
            <person name="Wang Z."/>
            <person name="Sha Y."/>
            <person name="Zhang B."/>
            <person name="Wu H."/>
            <person name="Tang D."/>
            <person name="Shen Q."/>
            <person name="Xue P."/>
            <person name="Zou S."/>
            <person name="Wang X."/>
            <person name="Liu X."/>
            <person name="Wang F."/>
            <person name="Yang Y."/>
            <person name="An X."/>
            <person name="Dong Z."/>
            <person name="Zhang K."/>
            <person name="Zhang X."/>
            <person name="Luo M.C."/>
            <person name="Dvorak J."/>
            <person name="Tong Y."/>
            <person name="Wang J."/>
            <person name="Yang H."/>
            <person name="Li Z."/>
            <person name="Wang D."/>
            <person name="Zhang A."/>
            <person name="Wang J."/>
        </authorList>
    </citation>
    <scope>NUCLEOTIDE SEQUENCE</scope>
    <source>
        <strain evidence="3">cv. G1812</strain>
    </source>
</reference>